<evidence type="ECO:0000256" key="7">
    <source>
        <dbReference type="PROSITE-ProRule" id="PRU00043"/>
    </source>
</evidence>
<dbReference type="AlphaFoldDB" id="A0A3M0L9P6"/>
<keyword evidence="3" id="KW-0677">Repeat</keyword>
<dbReference type="OrthoDB" id="6252479at2759"/>
<evidence type="ECO:0000313" key="10">
    <source>
        <dbReference type="Proteomes" id="UP000269221"/>
    </source>
</evidence>
<dbReference type="EMBL" id="QRBI01000104">
    <property type="protein sequence ID" value="RMC15967.1"/>
    <property type="molecule type" value="Genomic_DNA"/>
</dbReference>
<dbReference type="FunFam" id="2.60.40.60:FF:000297">
    <property type="entry name" value="Cadherin 12"/>
    <property type="match status" value="1"/>
</dbReference>
<dbReference type="InterPro" id="IPR002126">
    <property type="entry name" value="Cadherin-like_dom"/>
</dbReference>
<dbReference type="FunFam" id="2.60.40.60:FF:000009">
    <property type="entry name" value="Cadherin 24"/>
    <property type="match status" value="1"/>
</dbReference>
<dbReference type="GO" id="GO:0044331">
    <property type="term" value="P:cell-cell adhesion mediated by cadherin"/>
    <property type="evidence" value="ECO:0007669"/>
    <property type="project" value="TreeGrafter"/>
</dbReference>
<dbReference type="GO" id="GO:0016477">
    <property type="term" value="P:cell migration"/>
    <property type="evidence" value="ECO:0007669"/>
    <property type="project" value="TreeGrafter"/>
</dbReference>
<dbReference type="InterPro" id="IPR039808">
    <property type="entry name" value="Cadherin"/>
</dbReference>
<evidence type="ECO:0000256" key="2">
    <source>
        <dbReference type="ARBA" id="ARBA00022685"/>
    </source>
</evidence>
<keyword evidence="5" id="KW-0472">Membrane</keyword>
<keyword evidence="2" id="KW-0165">Cleavage on pair of basic residues</keyword>
<dbReference type="GO" id="GO:0045296">
    <property type="term" value="F:cadherin binding"/>
    <property type="evidence" value="ECO:0007669"/>
    <property type="project" value="TreeGrafter"/>
</dbReference>
<dbReference type="GO" id="GO:0007043">
    <property type="term" value="P:cell-cell junction assembly"/>
    <property type="evidence" value="ECO:0007669"/>
    <property type="project" value="TreeGrafter"/>
</dbReference>
<protein>
    <recommendedName>
        <fullName evidence="8">Cadherin domain-containing protein</fullName>
    </recommendedName>
</protein>
<dbReference type="GO" id="GO:0005912">
    <property type="term" value="C:adherens junction"/>
    <property type="evidence" value="ECO:0007669"/>
    <property type="project" value="TreeGrafter"/>
</dbReference>
<dbReference type="Pfam" id="PF00028">
    <property type="entry name" value="Cadherin"/>
    <property type="match status" value="2"/>
</dbReference>
<dbReference type="GO" id="GO:0034332">
    <property type="term" value="P:adherens junction organization"/>
    <property type="evidence" value="ECO:0007669"/>
    <property type="project" value="TreeGrafter"/>
</dbReference>
<keyword evidence="10" id="KW-1185">Reference proteome</keyword>
<dbReference type="SUPFAM" id="SSF49313">
    <property type="entry name" value="Cadherin-like"/>
    <property type="match status" value="2"/>
</dbReference>
<keyword evidence="4 7" id="KW-0106">Calcium</keyword>
<dbReference type="PROSITE" id="PS50268">
    <property type="entry name" value="CADHERIN_2"/>
    <property type="match status" value="2"/>
</dbReference>
<organism evidence="9 10">
    <name type="scientific">Hirundo rustica rustica</name>
    <dbReference type="NCBI Taxonomy" id="333673"/>
    <lineage>
        <taxon>Eukaryota</taxon>
        <taxon>Metazoa</taxon>
        <taxon>Chordata</taxon>
        <taxon>Craniata</taxon>
        <taxon>Vertebrata</taxon>
        <taxon>Euteleostomi</taxon>
        <taxon>Archelosauria</taxon>
        <taxon>Archosauria</taxon>
        <taxon>Dinosauria</taxon>
        <taxon>Saurischia</taxon>
        <taxon>Theropoda</taxon>
        <taxon>Coelurosauria</taxon>
        <taxon>Aves</taxon>
        <taxon>Neognathae</taxon>
        <taxon>Neoaves</taxon>
        <taxon>Telluraves</taxon>
        <taxon>Australaves</taxon>
        <taxon>Passeriformes</taxon>
        <taxon>Sylvioidea</taxon>
        <taxon>Hirundinidae</taxon>
        <taxon>Hirundo</taxon>
    </lineage>
</organism>
<dbReference type="Gene3D" id="2.60.40.60">
    <property type="entry name" value="Cadherins"/>
    <property type="match status" value="2"/>
</dbReference>
<evidence type="ECO:0000259" key="8">
    <source>
        <dbReference type="PROSITE" id="PS50268"/>
    </source>
</evidence>
<dbReference type="CDD" id="cd11304">
    <property type="entry name" value="Cadherin_repeat"/>
    <property type="match status" value="2"/>
</dbReference>
<dbReference type="GO" id="GO:0008013">
    <property type="term" value="F:beta-catenin binding"/>
    <property type="evidence" value="ECO:0007669"/>
    <property type="project" value="TreeGrafter"/>
</dbReference>
<comment type="function">
    <text evidence="6">Cadherins are calcium-dependent cell adhesion proteins. They preferentially interact with themselves in a homophilic manner in connecting cells; cadherins may thus contribute to the sorting of heterogeneous cell types.</text>
</comment>
<dbReference type="Proteomes" id="UP000269221">
    <property type="component" value="Unassembled WGS sequence"/>
</dbReference>
<evidence type="ECO:0000256" key="3">
    <source>
        <dbReference type="ARBA" id="ARBA00022737"/>
    </source>
</evidence>
<comment type="subcellular location">
    <subcellularLocation>
        <location evidence="1">Membrane</location>
    </subcellularLocation>
</comment>
<accession>A0A3M0L9P6</accession>
<sequence length="261" mass="28827">MSILGSRYFTKHKRKRQKYNIKTIMILHSDLDKGVGTVKYTLSGDGAGTVFTIDETTGDIHAIRSLDREEKPFYTLRAQAVDVDTKKPLEPESEFIIKVQDINDNEPKFLDGPYVASVPEMSPVGAYVLQVKATDADDPTYGNSARVVYSILQGQPYFSIDPKTGVIRTALPNMDREVKEQYQVLIQAKDMGGQLGGLAGTTTVNITLTDVNDNPPRFPKSAKFRPGKKSGLLGVAGIETFTIPLLIISQQSQEVQTEKKD</sequence>
<name>A0A3M0L9P6_HIRRU</name>
<reference evidence="9 10" key="1">
    <citation type="submission" date="2018-07" db="EMBL/GenBank/DDBJ databases">
        <title>A high quality draft genome assembly of the barn swallow (H. rustica rustica).</title>
        <authorList>
            <person name="Formenti G."/>
            <person name="Chiara M."/>
            <person name="Poveda L."/>
            <person name="Francoijs K.-J."/>
            <person name="Bonisoli-Alquati A."/>
            <person name="Canova L."/>
            <person name="Gianfranceschi L."/>
            <person name="Horner D.S."/>
            <person name="Saino N."/>
        </authorList>
    </citation>
    <scope>NUCLEOTIDE SEQUENCE [LARGE SCALE GENOMIC DNA]</scope>
    <source>
        <strain evidence="9">Chelidonia</strain>
        <tissue evidence="9">Blood</tissue>
    </source>
</reference>
<dbReference type="GO" id="GO:0016339">
    <property type="term" value="P:calcium-dependent cell-cell adhesion via plasma membrane cell adhesion molecules"/>
    <property type="evidence" value="ECO:0007669"/>
    <property type="project" value="TreeGrafter"/>
</dbReference>
<dbReference type="PROSITE" id="PS00232">
    <property type="entry name" value="CADHERIN_1"/>
    <property type="match status" value="1"/>
</dbReference>
<dbReference type="PRINTS" id="PR00205">
    <property type="entry name" value="CADHERIN"/>
</dbReference>
<feature type="domain" description="Cadherin" evidence="8">
    <location>
        <begin position="29"/>
        <end position="109"/>
    </location>
</feature>
<dbReference type="STRING" id="333673.A0A3M0L9P6"/>
<dbReference type="GO" id="GO:0016342">
    <property type="term" value="C:catenin complex"/>
    <property type="evidence" value="ECO:0007669"/>
    <property type="project" value="TreeGrafter"/>
</dbReference>
<evidence type="ECO:0000256" key="5">
    <source>
        <dbReference type="ARBA" id="ARBA00023136"/>
    </source>
</evidence>
<dbReference type="GO" id="GO:0007156">
    <property type="term" value="P:homophilic cell adhesion via plasma membrane adhesion molecules"/>
    <property type="evidence" value="ECO:0007669"/>
    <property type="project" value="InterPro"/>
</dbReference>
<comment type="caution">
    <text evidence="9">The sequence shown here is derived from an EMBL/GenBank/DDBJ whole genome shotgun (WGS) entry which is preliminary data.</text>
</comment>
<evidence type="ECO:0000256" key="6">
    <source>
        <dbReference type="ARBA" id="ARBA00037319"/>
    </source>
</evidence>
<dbReference type="PANTHER" id="PTHR24027:SF96">
    <property type="entry name" value="CADHERIN-12"/>
    <property type="match status" value="1"/>
</dbReference>
<evidence type="ECO:0000256" key="4">
    <source>
        <dbReference type="ARBA" id="ARBA00022837"/>
    </source>
</evidence>
<feature type="domain" description="Cadherin" evidence="8">
    <location>
        <begin position="110"/>
        <end position="218"/>
    </location>
</feature>
<evidence type="ECO:0000313" key="9">
    <source>
        <dbReference type="EMBL" id="RMC15967.1"/>
    </source>
</evidence>
<dbReference type="InterPro" id="IPR020894">
    <property type="entry name" value="Cadherin_CS"/>
</dbReference>
<evidence type="ECO:0000256" key="1">
    <source>
        <dbReference type="ARBA" id="ARBA00004370"/>
    </source>
</evidence>
<gene>
    <name evidence="9" type="ORF">DUI87_08174</name>
</gene>
<dbReference type="PANTHER" id="PTHR24027">
    <property type="entry name" value="CADHERIN-23"/>
    <property type="match status" value="1"/>
</dbReference>
<dbReference type="InterPro" id="IPR015919">
    <property type="entry name" value="Cadherin-like_sf"/>
</dbReference>
<dbReference type="GO" id="GO:0005509">
    <property type="term" value="F:calcium ion binding"/>
    <property type="evidence" value="ECO:0007669"/>
    <property type="project" value="UniProtKB-UniRule"/>
</dbReference>
<dbReference type="GO" id="GO:0000902">
    <property type="term" value="P:cell morphogenesis"/>
    <property type="evidence" value="ECO:0007669"/>
    <property type="project" value="TreeGrafter"/>
</dbReference>
<dbReference type="SMART" id="SM00112">
    <property type="entry name" value="CA"/>
    <property type="match status" value="2"/>
</dbReference>
<proteinExistence type="predicted"/>